<dbReference type="NCBIfam" id="TIGR03086">
    <property type="entry name" value="TIGR03086 family metal-binding protein"/>
    <property type="match status" value="1"/>
</dbReference>
<dbReference type="Pfam" id="PF11716">
    <property type="entry name" value="MDMPI_N"/>
    <property type="match status" value="1"/>
</dbReference>
<dbReference type="Gene3D" id="1.20.120.450">
    <property type="entry name" value="dinb family like domain"/>
    <property type="match status" value="1"/>
</dbReference>
<dbReference type="SUPFAM" id="SSF109854">
    <property type="entry name" value="DinB/YfiT-like putative metalloenzymes"/>
    <property type="match status" value="1"/>
</dbReference>
<feature type="domain" description="Mycothiol-dependent maleylpyruvate isomerase metal-binding" evidence="1">
    <location>
        <begin position="27"/>
        <end position="149"/>
    </location>
</feature>
<name>A0AAE3GKU3_9PSEU</name>
<dbReference type="NCBIfam" id="TIGR03083">
    <property type="entry name" value="maleylpyruvate isomerase family mycothiol-dependent enzyme"/>
    <property type="match status" value="1"/>
</dbReference>
<proteinExistence type="predicted"/>
<evidence type="ECO:0000313" key="2">
    <source>
        <dbReference type="EMBL" id="MCP2170036.1"/>
    </source>
</evidence>
<gene>
    <name evidence="2" type="ORF">LX83_006924</name>
</gene>
<dbReference type="InterPro" id="IPR024344">
    <property type="entry name" value="MDMPI_metal-binding"/>
</dbReference>
<comment type="caution">
    <text evidence="2">The sequence shown here is derived from an EMBL/GenBank/DDBJ whole genome shotgun (WGS) entry which is preliminary data.</text>
</comment>
<dbReference type="InterPro" id="IPR017520">
    <property type="entry name" value="CHP03086"/>
</dbReference>
<sequence>MHVPTNSPDAPTPAFATVDFDVVTFDRQAVHASLALVAQVSADDLTRPTPCPEWTLHGLLTHMTAQHHGFASAARGEGDPALWRSRPLGEDHVATYRESAERVLAAFAADGVLDRTFPLPEFGPGAAFPGRLAISFHFIDYVVHSWDVARTLGRTVEFEPDLLTAALAVARAVPDGAARRKPGAAFAPAVAWSGGSRLDEIVALLGRRPTWPDRAPAAG</sequence>
<protein>
    <submittedName>
        <fullName evidence="2">TIGR03086 family protein</fullName>
    </submittedName>
</protein>
<dbReference type="InterPro" id="IPR034660">
    <property type="entry name" value="DinB/YfiT-like"/>
</dbReference>
<dbReference type="AlphaFoldDB" id="A0AAE3GKU3"/>
<dbReference type="Proteomes" id="UP001206128">
    <property type="component" value="Unassembled WGS sequence"/>
</dbReference>
<evidence type="ECO:0000259" key="1">
    <source>
        <dbReference type="Pfam" id="PF11716"/>
    </source>
</evidence>
<organism evidence="2 3">
    <name type="scientific">Goodfellowiella coeruleoviolacea</name>
    <dbReference type="NCBI Taxonomy" id="334858"/>
    <lineage>
        <taxon>Bacteria</taxon>
        <taxon>Bacillati</taxon>
        <taxon>Actinomycetota</taxon>
        <taxon>Actinomycetes</taxon>
        <taxon>Pseudonocardiales</taxon>
        <taxon>Pseudonocardiaceae</taxon>
        <taxon>Goodfellowiella</taxon>
    </lineage>
</organism>
<dbReference type="GO" id="GO:0046872">
    <property type="term" value="F:metal ion binding"/>
    <property type="evidence" value="ECO:0007669"/>
    <property type="project" value="InterPro"/>
</dbReference>
<reference evidence="2" key="1">
    <citation type="submission" date="2022-06" db="EMBL/GenBank/DDBJ databases">
        <title>Genomic Encyclopedia of Archaeal and Bacterial Type Strains, Phase II (KMG-II): from individual species to whole genera.</title>
        <authorList>
            <person name="Goeker M."/>
        </authorList>
    </citation>
    <scope>NUCLEOTIDE SEQUENCE</scope>
    <source>
        <strain evidence="2">DSM 43935</strain>
    </source>
</reference>
<evidence type="ECO:0000313" key="3">
    <source>
        <dbReference type="Proteomes" id="UP001206128"/>
    </source>
</evidence>
<dbReference type="InterPro" id="IPR017517">
    <property type="entry name" value="Maleyloyr_isom"/>
</dbReference>
<accession>A0AAE3GKU3</accession>
<keyword evidence="3" id="KW-1185">Reference proteome</keyword>
<dbReference type="EMBL" id="JAMTCK010000023">
    <property type="protein sequence ID" value="MCP2170036.1"/>
    <property type="molecule type" value="Genomic_DNA"/>
</dbReference>